<proteinExistence type="predicted"/>
<dbReference type="Pfam" id="PF11903">
    <property type="entry name" value="ParD_like"/>
    <property type="match status" value="1"/>
</dbReference>
<dbReference type="InterPro" id="IPR021831">
    <property type="entry name" value="ParD-like"/>
</dbReference>
<evidence type="ECO:0000256" key="1">
    <source>
        <dbReference type="SAM" id="MobiDB-lite"/>
    </source>
</evidence>
<sequence>MAESVNIPDELFYAACCEANSNNRSVADQIARWLLIGRAAEASDSFDYDRVVDALEGRCDTTQLTDLEAAVWLDAFCEKMGHASDADEAFLAGRRRPGKGVGTEVPNAQPPAHDDNA</sequence>
<name>A0A238JN43_9RHOB</name>
<protein>
    <recommendedName>
        <fullName evidence="4">ParD-like antitoxin of type II toxin-antitoxin system</fullName>
    </recommendedName>
</protein>
<dbReference type="AlphaFoldDB" id="A0A238JN43"/>
<dbReference type="Proteomes" id="UP000202922">
    <property type="component" value="Unassembled WGS sequence"/>
</dbReference>
<gene>
    <name evidence="2" type="ORF">COL8621_00648</name>
</gene>
<accession>A0A238JN43</accession>
<dbReference type="RefSeq" id="WP_093965871.1">
    <property type="nucleotide sequence ID" value="NZ_FXYE01000001.1"/>
</dbReference>
<dbReference type="OrthoDB" id="5422561at2"/>
<reference evidence="3" key="1">
    <citation type="submission" date="2017-05" db="EMBL/GenBank/DDBJ databases">
        <authorList>
            <person name="Rodrigo-Torres L."/>
            <person name="Arahal R. D."/>
            <person name="Lucena T."/>
        </authorList>
    </citation>
    <scope>NUCLEOTIDE SEQUENCE [LARGE SCALE GENOMIC DNA]</scope>
    <source>
        <strain evidence="3">CECT 8621</strain>
    </source>
</reference>
<evidence type="ECO:0000313" key="3">
    <source>
        <dbReference type="Proteomes" id="UP000202922"/>
    </source>
</evidence>
<evidence type="ECO:0008006" key="4">
    <source>
        <dbReference type="Google" id="ProtNLM"/>
    </source>
</evidence>
<keyword evidence="3" id="KW-1185">Reference proteome</keyword>
<dbReference type="EMBL" id="FXYE01000001">
    <property type="protein sequence ID" value="SMX31915.1"/>
    <property type="molecule type" value="Genomic_DNA"/>
</dbReference>
<feature type="region of interest" description="Disordered" evidence="1">
    <location>
        <begin position="91"/>
        <end position="117"/>
    </location>
</feature>
<organism evidence="2 3">
    <name type="scientific">Actibacterium lipolyticum</name>
    <dbReference type="NCBI Taxonomy" id="1524263"/>
    <lineage>
        <taxon>Bacteria</taxon>
        <taxon>Pseudomonadati</taxon>
        <taxon>Pseudomonadota</taxon>
        <taxon>Alphaproteobacteria</taxon>
        <taxon>Rhodobacterales</taxon>
        <taxon>Roseobacteraceae</taxon>
        <taxon>Actibacterium</taxon>
    </lineage>
</organism>
<evidence type="ECO:0000313" key="2">
    <source>
        <dbReference type="EMBL" id="SMX31915.1"/>
    </source>
</evidence>